<keyword evidence="11 16" id="KW-1133">Transmembrane helix</keyword>
<evidence type="ECO:0000256" key="1">
    <source>
        <dbReference type="ARBA" id="ARBA00004141"/>
    </source>
</evidence>
<feature type="domain" description="Potassium channel" evidence="17">
    <location>
        <begin position="197"/>
        <end position="275"/>
    </location>
</feature>
<keyword evidence="10" id="KW-0630">Potassium</keyword>
<evidence type="ECO:0000256" key="8">
    <source>
        <dbReference type="ARBA" id="ARBA00022826"/>
    </source>
</evidence>
<feature type="transmembrane region" description="Helical" evidence="16">
    <location>
        <begin position="248"/>
        <end position="276"/>
    </location>
</feature>
<evidence type="ECO:0000256" key="13">
    <source>
        <dbReference type="ARBA" id="ARBA00023136"/>
    </source>
</evidence>
<keyword evidence="14" id="KW-0407">Ion channel</keyword>
<dbReference type="FunFam" id="1.10.287.70:FF:000102">
    <property type="entry name" value="Two-pore potassium channel 3"/>
    <property type="match status" value="1"/>
</dbReference>
<evidence type="ECO:0000256" key="2">
    <source>
        <dbReference type="ARBA" id="ARBA00010159"/>
    </source>
</evidence>
<dbReference type="GO" id="GO:0005886">
    <property type="term" value="C:plasma membrane"/>
    <property type="evidence" value="ECO:0007669"/>
    <property type="project" value="TreeGrafter"/>
</dbReference>
<protein>
    <recommendedName>
        <fullName evidence="17">Potassium channel domain-containing protein</fullName>
    </recommendedName>
</protein>
<keyword evidence="19" id="KW-1185">Reference proteome</keyword>
<dbReference type="Pfam" id="PF07885">
    <property type="entry name" value="Ion_trans_2"/>
    <property type="match status" value="2"/>
</dbReference>
<feature type="region of interest" description="Disordered" evidence="15">
    <location>
        <begin position="100"/>
        <end position="121"/>
    </location>
</feature>
<name>A0A9D4ZJT6_ADICA</name>
<feature type="compositionally biased region" description="Polar residues" evidence="15">
    <location>
        <begin position="100"/>
        <end position="113"/>
    </location>
</feature>
<evidence type="ECO:0000256" key="5">
    <source>
        <dbReference type="ARBA" id="ARBA00022692"/>
    </source>
</evidence>
<keyword evidence="6" id="KW-0479">Metal-binding</keyword>
<comment type="subcellular location">
    <subcellularLocation>
        <location evidence="1">Membrane</location>
        <topology evidence="1">Multi-pass membrane protein</topology>
    </subcellularLocation>
</comment>
<sequence>MEEPLLCRKPLPQLCVSETCSMQQDQLPACSEATPSSIKDRLIFGSISDSFSCLDFARFPPADPLSSSFRDRNIEQVPDSDLAQSSISLVIEGNELDENTSTRFFTRTDSQKSPKGLPRPPSIMSIEELQGYDAHAAATLEGEHTLDNASRHLFRSRTAPAIFGINRLRSGKVDFNVAAPPALASPMSVVSQAFIGLMLYLSVGMLIYTLRGQEFSGATTNGFFDALYFCIVTMCTIGYGDITPVTPIAKLFSCAFVLVGFGFIDILLSAMVSYVLQKQETLLLNSVAAGPRETAKNYLVDVKKGRMRVRSKVVLAFGVVVMCIGIGTFMMGFLEGLGWLDAFYLSCMSVTTVGYGDHAFKTLSGRVFASVWLLVSTLAVAQSFLYLAEARIDKRHRLIAKWVLEKEMTFADLLAADLDNDGSVRYLIYSF</sequence>
<feature type="transmembrane region" description="Helical" evidence="16">
    <location>
        <begin position="313"/>
        <end position="334"/>
    </location>
</feature>
<evidence type="ECO:0000256" key="14">
    <source>
        <dbReference type="ARBA" id="ARBA00023303"/>
    </source>
</evidence>
<dbReference type="Proteomes" id="UP000886520">
    <property type="component" value="Chromosome 9"/>
</dbReference>
<evidence type="ECO:0000313" key="18">
    <source>
        <dbReference type="EMBL" id="KAI5075520.1"/>
    </source>
</evidence>
<comment type="similarity">
    <text evidence="2">Belongs to the two pore domain potassium channel (TC 1.A.1.7) family.</text>
</comment>
<dbReference type="InterPro" id="IPR003280">
    <property type="entry name" value="2pore_dom_K_chnl"/>
</dbReference>
<keyword evidence="8" id="KW-0631">Potassium channel</keyword>
<evidence type="ECO:0000259" key="17">
    <source>
        <dbReference type="Pfam" id="PF07885"/>
    </source>
</evidence>
<dbReference type="PRINTS" id="PR01333">
    <property type="entry name" value="2POREKCHANEL"/>
</dbReference>
<keyword evidence="9" id="KW-0106">Calcium</keyword>
<feature type="transmembrane region" description="Helical" evidence="16">
    <location>
        <begin position="189"/>
        <end position="210"/>
    </location>
</feature>
<keyword evidence="8" id="KW-0633">Potassium transport</keyword>
<evidence type="ECO:0000256" key="12">
    <source>
        <dbReference type="ARBA" id="ARBA00023065"/>
    </source>
</evidence>
<dbReference type="SUPFAM" id="SSF81324">
    <property type="entry name" value="Voltage-gated potassium channels"/>
    <property type="match status" value="2"/>
</dbReference>
<dbReference type="GO" id="GO:0046872">
    <property type="term" value="F:metal ion binding"/>
    <property type="evidence" value="ECO:0007669"/>
    <property type="project" value="UniProtKB-KW"/>
</dbReference>
<keyword evidence="12" id="KW-0406">Ion transport</keyword>
<evidence type="ECO:0000256" key="16">
    <source>
        <dbReference type="SAM" id="Phobius"/>
    </source>
</evidence>
<dbReference type="OrthoDB" id="415460at2759"/>
<organism evidence="18 19">
    <name type="scientific">Adiantum capillus-veneris</name>
    <name type="common">Maidenhair fern</name>
    <dbReference type="NCBI Taxonomy" id="13818"/>
    <lineage>
        <taxon>Eukaryota</taxon>
        <taxon>Viridiplantae</taxon>
        <taxon>Streptophyta</taxon>
        <taxon>Embryophyta</taxon>
        <taxon>Tracheophyta</taxon>
        <taxon>Polypodiopsida</taxon>
        <taxon>Polypodiidae</taxon>
        <taxon>Polypodiales</taxon>
        <taxon>Pteridineae</taxon>
        <taxon>Pteridaceae</taxon>
        <taxon>Vittarioideae</taxon>
        <taxon>Adiantum</taxon>
    </lineage>
</organism>
<dbReference type="PANTHER" id="PTHR11003:SF282">
    <property type="entry name" value="TWO-PORE POTASSIUM CHANNEL 3"/>
    <property type="match status" value="1"/>
</dbReference>
<keyword evidence="13 16" id="KW-0472">Membrane</keyword>
<accession>A0A9D4ZJT6</accession>
<evidence type="ECO:0000256" key="9">
    <source>
        <dbReference type="ARBA" id="ARBA00022837"/>
    </source>
</evidence>
<comment type="subunit">
    <text evidence="3">Homodimer.</text>
</comment>
<evidence type="ECO:0000256" key="4">
    <source>
        <dbReference type="ARBA" id="ARBA00022448"/>
    </source>
</evidence>
<evidence type="ECO:0000256" key="10">
    <source>
        <dbReference type="ARBA" id="ARBA00022958"/>
    </source>
</evidence>
<evidence type="ECO:0000256" key="11">
    <source>
        <dbReference type="ARBA" id="ARBA00022989"/>
    </source>
</evidence>
<dbReference type="Gene3D" id="1.10.287.70">
    <property type="match status" value="2"/>
</dbReference>
<dbReference type="GO" id="GO:0009705">
    <property type="term" value="C:plant-type vacuole membrane"/>
    <property type="evidence" value="ECO:0007669"/>
    <property type="project" value="TreeGrafter"/>
</dbReference>
<evidence type="ECO:0000256" key="6">
    <source>
        <dbReference type="ARBA" id="ARBA00022723"/>
    </source>
</evidence>
<comment type="caution">
    <text evidence="18">The sequence shown here is derived from an EMBL/GenBank/DDBJ whole genome shotgun (WGS) entry which is preliminary data.</text>
</comment>
<keyword evidence="4" id="KW-0813">Transport</keyword>
<dbReference type="GO" id="GO:0022841">
    <property type="term" value="F:potassium ion leak channel activity"/>
    <property type="evidence" value="ECO:0007669"/>
    <property type="project" value="TreeGrafter"/>
</dbReference>
<feature type="transmembrane region" description="Helical" evidence="16">
    <location>
        <begin position="367"/>
        <end position="388"/>
    </location>
</feature>
<dbReference type="InterPro" id="IPR013099">
    <property type="entry name" value="K_chnl_dom"/>
</dbReference>
<dbReference type="PANTHER" id="PTHR11003">
    <property type="entry name" value="POTASSIUM CHANNEL, SUBFAMILY K"/>
    <property type="match status" value="1"/>
</dbReference>
<gene>
    <name evidence="18" type="ORF">GOP47_0009596</name>
</gene>
<evidence type="ECO:0000256" key="15">
    <source>
        <dbReference type="SAM" id="MobiDB-lite"/>
    </source>
</evidence>
<feature type="domain" description="Potassium channel" evidence="17">
    <location>
        <begin position="319"/>
        <end position="389"/>
    </location>
</feature>
<keyword evidence="5 16" id="KW-0812">Transmembrane</keyword>
<evidence type="ECO:0000256" key="7">
    <source>
        <dbReference type="ARBA" id="ARBA00022737"/>
    </source>
</evidence>
<evidence type="ECO:0000313" key="19">
    <source>
        <dbReference type="Proteomes" id="UP000886520"/>
    </source>
</evidence>
<dbReference type="EMBL" id="JABFUD020000009">
    <property type="protein sequence ID" value="KAI5075520.1"/>
    <property type="molecule type" value="Genomic_DNA"/>
</dbReference>
<reference evidence="18" key="1">
    <citation type="submission" date="2021-01" db="EMBL/GenBank/DDBJ databases">
        <title>Adiantum capillus-veneris genome.</title>
        <authorList>
            <person name="Fang Y."/>
            <person name="Liao Q."/>
        </authorList>
    </citation>
    <scope>NUCLEOTIDE SEQUENCE</scope>
    <source>
        <strain evidence="18">H3</strain>
        <tissue evidence="18">Leaf</tissue>
    </source>
</reference>
<feature type="transmembrane region" description="Helical" evidence="16">
    <location>
        <begin position="222"/>
        <end position="242"/>
    </location>
</feature>
<evidence type="ECO:0000256" key="3">
    <source>
        <dbReference type="ARBA" id="ARBA00011738"/>
    </source>
</evidence>
<dbReference type="GO" id="GO:0030322">
    <property type="term" value="P:stabilization of membrane potential"/>
    <property type="evidence" value="ECO:0007669"/>
    <property type="project" value="TreeGrafter"/>
</dbReference>
<keyword evidence="7" id="KW-0677">Repeat</keyword>
<proteinExistence type="inferred from homology"/>
<dbReference type="GO" id="GO:0015271">
    <property type="term" value="F:outward rectifier potassium channel activity"/>
    <property type="evidence" value="ECO:0007669"/>
    <property type="project" value="TreeGrafter"/>
</dbReference>
<dbReference type="AlphaFoldDB" id="A0A9D4ZJT6"/>